<dbReference type="Proteomes" id="UP000242875">
    <property type="component" value="Unassembled WGS sequence"/>
</dbReference>
<feature type="compositionally biased region" description="Basic and acidic residues" evidence="1">
    <location>
        <begin position="297"/>
        <end position="307"/>
    </location>
</feature>
<name>A0A261XYX7_9FUNG</name>
<organism evidence="3 4">
    <name type="scientific">Bifiguratus adelaidae</name>
    <dbReference type="NCBI Taxonomy" id="1938954"/>
    <lineage>
        <taxon>Eukaryota</taxon>
        <taxon>Fungi</taxon>
        <taxon>Fungi incertae sedis</taxon>
        <taxon>Mucoromycota</taxon>
        <taxon>Mucoromycotina</taxon>
        <taxon>Endogonomycetes</taxon>
        <taxon>Endogonales</taxon>
        <taxon>Endogonales incertae sedis</taxon>
        <taxon>Bifiguratus</taxon>
    </lineage>
</organism>
<feature type="region of interest" description="Disordered" evidence="1">
    <location>
        <begin position="283"/>
        <end position="307"/>
    </location>
</feature>
<keyword evidence="2" id="KW-1133">Transmembrane helix</keyword>
<evidence type="ECO:0000256" key="1">
    <source>
        <dbReference type="SAM" id="MobiDB-lite"/>
    </source>
</evidence>
<proteinExistence type="predicted"/>
<feature type="compositionally biased region" description="Low complexity" evidence="1">
    <location>
        <begin position="71"/>
        <end position="89"/>
    </location>
</feature>
<feature type="compositionally biased region" description="Low complexity" evidence="1">
    <location>
        <begin position="100"/>
        <end position="133"/>
    </location>
</feature>
<keyword evidence="2" id="KW-0472">Membrane</keyword>
<keyword evidence="2" id="KW-0812">Transmembrane</keyword>
<gene>
    <name evidence="3" type="ORF">BZG36_05051</name>
</gene>
<feature type="compositionally biased region" description="Pro residues" evidence="1">
    <location>
        <begin position="90"/>
        <end position="99"/>
    </location>
</feature>
<evidence type="ECO:0000313" key="4">
    <source>
        <dbReference type="Proteomes" id="UP000242875"/>
    </source>
</evidence>
<feature type="region of interest" description="Disordered" evidence="1">
    <location>
        <begin position="1"/>
        <end position="29"/>
    </location>
</feature>
<dbReference type="AlphaFoldDB" id="A0A261XYX7"/>
<feature type="transmembrane region" description="Helical" evidence="2">
    <location>
        <begin position="175"/>
        <end position="198"/>
    </location>
</feature>
<comment type="caution">
    <text evidence="3">The sequence shown here is derived from an EMBL/GenBank/DDBJ whole genome shotgun (WGS) entry which is preliminary data.</text>
</comment>
<keyword evidence="4" id="KW-1185">Reference proteome</keyword>
<evidence type="ECO:0000313" key="3">
    <source>
        <dbReference type="EMBL" id="OZJ03508.1"/>
    </source>
</evidence>
<sequence>MARAIAVSPAETRAQSAAVIQPSKTPSPSTLTLKLEIEKNASSVSLTLSQAKGTVIPPHYQHLKVRQDAGNSTTPTNPSTPSSQPGGSSSPPPPPPPPSTSSSTSSSSSSQSSNTPSSTTSNSHSTAPVSSSKASTSFSMKTIAITSNGSTFLTTSVTPVSTTTVGGTSSTNTNLAVIIGPVVGGAVFLIIIGTWALFYRRRKQRARWDKNTALFKDEHDHNVFPELHAVSPIPDRYETRPRSRLTAVPVPITQERRDPPVKNPYYEQDPKWSYALPEPYNYHEPYASSNQTFQKLNEQERKPDSRE</sequence>
<accession>A0A261XYX7</accession>
<protein>
    <recommendedName>
        <fullName evidence="5">Mid2 domain-containing protein</fullName>
    </recommendedName>
</protein>
<feature type="region of interest" description="Disordered" evidence="1">
    <location>
        <begin position="50"/>
        <end position="133"/>
    </location>
</feature>
<dbReference type="CDD" id="cd12087">
    <property type="entry name" value="TM_EGFR-like"/>
    <property type="match status" value="1"/>
</dbReference>
<feature type="compositionally biased region" description="Polar residues" evidence="1">
    <location>
        <begin position="287"/>
        <end position="296"/>
    </location>
</feature>
<reference evidence="3 4" key="1">
    <citation type="journal article" date="2017" name="Mycologia">
        <title>Bifiguratus adelaidae, gen. et sp. nov., a new member of Mucoromycotina in endophytic and soil-dwelling habitats.</title>
        <authorList>
            <person name="Torres-Cruz T.J."/>
            <person name="Billingsley Tobias T.L."/>
            <person name="Almatruk M."/>
            <person name="Hesse C."/>
            <person name="Kuske C.R."/>
            <person name="Desiro A."/>
            <person name="Benucci G.M."/>
            <person name="Bonito G."/>
            <person name="Stajich J.E."/>
            <person name="Dunlap C."/>
            <person name="Arnold A.E."/>
            <person name="Porras-Alfaro A."/>
        </authorList>
    </citation>
    <scope>NUCLEOTIDE SEQUENCE [LARGE SCALE GENOMIC DNA]</scope>
    <source>
        <strain evidence="3 4">AZ0501</strain>
    </source>
</reference>
<evidence type="ECO:0008006" key="5">
    <source>
        <dbReference type="Google" id="ProtNLM"/>
    </source>
</evidence>
<dbReference type="EMBL" id="MVBO01000082">
    <property type="protein sequence ID" value="OZJ03508.1"/>
    <property type="molecule type" value="Genomic_DNA"/>
</dbReference>
<evidence type="ECO:0000256" key="2">
    <source>
        <dbReference type="SAM" id="Phobius"/>
    </source>
</evidence>